<feature type="chain" id="PRO_5046916454" evidence="1">
    <location>
        <begin position="31"/>
        <end position="106"/>
    </location>
</feature>
<keyword evidence="3" id="KW-1185">Reference proteome</keyword>
<organism evidence="2 3">
    <name type="scientific">Ramlibacter terrae</name>
    <dbReference type="NCBI Taxonomy" id="2732511"/>
    <lineage>
        <taxon>Bacteria</taxon>
        <taxon>Pseudomonadati</taxon>
        <taxon>Pseudomonadota</taxon>
        <taxon>Betaproteobacteria</taxon>
        <taxon>Burkholderiales</taxon>
        <taxon>Comamonadaceae</taxon>
        <taxon>Ramlibacter</taxon>
    </lineage>
</organism>
<sequence length="106" mass="11778">MDTLARFRPRRSLPRLAALVLLCTAPFALAQQAGAESEADPPGRVGYLSYRQGSVVFAPEGEEEWVELPQNRPLTTGDRVWSDRGARAEVHWVRPRCTWTAKATSA</sequence>
<gene>
    <name evidence="2" type="ORF">HK414_27820</name>
</gene>
<dbReference type="Proteomes" id="UP000500826">
    <property type="component" value="Chromosome"/>
</dbReference>
<evidence type="ECO:0000313" key="2">
    <source>
        <dbReference type="EMBL" id="QJW85659.1"/>
    </source>
</evidence>
<evidence type="ECO:0000256" key="1">
    <source>
        <dbReference type="SAM" id="SignalP"/>
    </source>
</evidence>
<dbReference type="EMBL" id="CP053418">
    <property type="protein sequence ID" value="QJW85659.1"/>
    <property type="molecule type" value="Genomic_DNA"/>
</dbReference>
<evidence type="ECO:0000313" key="3">
    <source>
        <dbReference type="Proteomes" id="UP000500826"/>
    </source>
</evidence>
<reference evidence="2 3" key="1">
    <citation type="submission" date="2020-05" db="EMBL/GenBank/DDBJ databases">
        <title>Ramlibacter rhizophilus sp. nov., isolated from rhizosphere soil of national flower Mugunghwa from South Korea.</title>
        <authorList>
            <person name="Zheng-Fei Y."/>
            <person name="Huan T."/>
        </authorList>
    </citation>
    <scope>NUCLEOTIDE SEQUENCE [LARGE SCALE GENOMIC DNA]</scope>
    <source>
        <strain evidence="2 3">H242</strain>
    </source>
</reference>
<accession>A0ABX6P6F7</accession>
<protein>
    <submittedName>
        <fullName evidence="2">Uncharacterized protein</fullName>
    </submittedName>
</protein>
<proteinExistence type="predicted"/>
<feature type="signal peptide" evidence="1">
    <location>
        <begin position="1"/>
        <end position="30"/>
    </location>
</feature>
<name>A0ABX6P6F7_9BURK</name>
<keyword evidence="1" id="KW-0732">Signal</keyword>